<dbReference type="PANTHER" id="PTHR10513">
    <property type="entry name" value="DEOXYNUCLEOSIDE KINASE"/>
    <property type="match status" value="1"/>
</dbReference>
<protein>
    <submittedName>
        <fullName evidence="3">Deoxyadenosine/deoxycytidine kinase</fullName>
        <ecNumber evidence="3">2.7.1.74</ecNumber>
        <ecNumber evidence="3">2.7.1.76</ecNumber>
    </submittedName>
</protein>
<dbReference type="CDD" id="cd01673">
    <property type="entry name" value="dNK"/>
    <property type="match status" value="1"/>
</dbReference>
<organism evidence="3 4">
    <name type="scientific">Lederbergia wuyishanensis</name>
    <dbReference type="NCBI Taxonomy" id="1347903"/>
    <lineage>
        <taxon>Bacteria</taxon>
        <taxon>Bacillati</taxon>
        <taxon>Bacillota</taxon>
        <taxon>Bacilli</taxon>
        <taxon>Bacillales</taxon>
        <taxon>Bacillaceae</taxon>
        <taxon>Lederbergia</taxon>
    </lineage>
</organism>
<keyword evidence="3" id="KW-0808">Transferase</keyword>
<dbReference type="Proteomes" id="UP001232343">
    <property type="component" value="Unassembled WGS sequence"/>
</dbReference>
<evidence type="ECO:0000259" key="2">
    <source>
        <dbReference type="Pfam" id="PF01712"/>
    </source>
</evidence>
<dbReference type="PANTHER" id="PTHR10513:SF35">
    <property type="entry name" value="DEOXYADENOSINE KINASE"/>
    <property type="match status" value="1"/>
</dbReference>
<dbReference type="GO" id="GO:0004136">
    <property type="term" value="F:deoxyadenosine kinase activity"/>
    <property type="evidence" value="ECO:0007669"/>
    <property type="project" value="UniProtKB-EC"/>
</dbReference>
<accession>A0ABU0DAW7</accession>
<name>A0ABU0DAW7_9BACI</name>
<dbReference type="InterPro" id="IPR027417">
    <property type="entry name" value="P-loop_NTPase"/>
</dbReference>
<keyword evidence="3" id="KW-0418">Kinase</keyword>
<dbReference type="PIRSF" id="PIRSF000705">
    <property type="entry name" value="DNK"/>
    <property type="match status" value="1"/>
</dbReference>
<feature type="domain" description="Deoxynucleoside kinase" evidence="2">
    <location>
        <begin position="14"/>
        <end position="212"/>
    </location>
</feature>
<dbReference type="InterPro" id="IPR031314">
    <property type="entry name" value="DNK_dom"/>
</dbReference>
<evidence type="ECO:0000256" key="1">
    <source>
        <dbReference type="ARBA" id="ARBA00007420"/>
    </source>
</evidence>
<dbReference type="GO" id="GO:0004137">
    <property type="term" value="F:deoxycytidine kinase activity"/>
    <property type="evidence" value="ECO:0007669"/>
    <property type="project" value="UniProtKB-EC"/>
</dbReference>
<evidence type="ECO:0000313" key="3">
    <source>
        <dbReference type="EMBL" id="MDQ0345493.1"/>
    </source>
</evidence>
<sequence length="218" mass="26020">MDISPYNIRKNSIITIAGTVGVGKTTMTKRLAETLRFQASFEQVDVNPYLHLFYEDFKSWSFHLQIYFLTERFKEQKRIYDAGGGFIQDRSIYEDADIFARMHYENGTMTEIDYQTYINLFEAMVLTPYFPKPDLLIYLDGPLDYIIDRIHKRGRSMEMKTPDQYWIELHSRYEKWIHQFNLCPVLNLNIKEYNLNDQTSLEYIVKKIEKCIKKTDAN</sequence>
<evidence type="ECO:0000313" key="4">
    <source>
        <dbReference type="Proteomes" id="UP001232343"/>
    </source>
</evidence>
<gene>
    <name evidence="3" type="ORF">J2S14_004349</name>
</gene>
<dbReference type="EC" id="2.7.1.74" evidence="3"/>
<proteinExistence type="inferred from homology"/>
<comment type="caution">
    <text evidence="3">The sequence shown here is derived from an EMBL/GenBank/DDBJ whole genome shotgun (WGS) entry which is preliminary data.</text>
</comment>
<dbReference type="InterPro" id="IPR050566">
    <property type="entry name" value="Deoxyribonucleoside_kinase"/>
</dbReference>
<dbReference type="SUPFAM" id="SSF52540">
    <property type="entry name" value="P-loop containing nucleoside triphosphate hydrolases"/>
    <property type="match status" value="1"/>
</dbReference>
<dbReference type="EMBL" id="JAUSUO010000017">
    <property type="protein sequence ID" value="MDQ0345493.1"/>
    <property type="molecule type" value="Genomic_DNA"/>
</dbReference>
<dbReference type="Pfam" id="PF01712">
    <property type="entry name" value="dNK"/>
    <property type="match status" value="1"/>
</dbReference>
<keyword evidence="4" id="KW-1185">Reference proteome</keyword>
<reference evidence="3 4" key="1">
    <citation type="submission" date="2023-07" db="EMBL/GenBank/DDBJ databases">
        <title>Genomic Encyclopedia of Type Strains, Phase IV (KMG-IV): sequencing the most valuable type-strain genomes for metagenomic binning, comparative biology and taxonomic classification.</title>
        <authorList>
            <person name="Goeker M."/>
        </authorList>
    </citation>
    <scope>NUCLEOTIDE SEQUENCE [LARGE SCALE GENOMIC DNA]</scope>
    <source>
        <strain evidence="3 4">DSM 27848</strain>
    </source>
</reference>
<dbReference type="RefSeq" id="WP_280518737.1">
    <property type="nucleotide sequence ID" value="NZ_JALIRM010000020.1"/>
</dbReference>
<dbReference type="Gene3D" id="3.40.50.300">
    <property type="entry name" value="P-loop containing nucleotide triphosphate hydrolases"/>
    <property type="match status" value="1"/>
</dbReference>
<comment type="similarity">
    <text evidence="1">Belongs to the DCK/DGK family.</text>
</comment>
<dbReference type="EC" id="2.7.1.76" evidence="3"/>
<dbReference type="InterPro" id="IPR002624">
    <property type="entry name" value="DCK/DGK"/>
</dbReference>